<dbReference type="Proteomes" id="UP000734511">
    <property type="component" value="Unassembled WGS sequence"/>
</dbReference>
<keyword evidence="3" id="KW-1185">Reference proteome</keyword>
<accession>A0ABX0ZNU8</accession>
<dbReference type="RefSeq" id="WP_167982352.1">
    <property type="nucleotide sequence ID" value="NZ_JAATEJ010000005.1"/>
</dbReference>
<evidence type="ECO:0000313" key="2">
    <source>
        <dbReference type="EMBL" id="NJP43499.1"/>
    </source>
</evidence>
<proteinExistence type="predicted"/>
<comment type="caution">
    <text evidence="2">The sequence shown here is derived from an EMBL/GenBank/DDBJ whole genome shotgun (WGS) entry which is preliminary data.</text>
</comment>
<dbReference type="EMBL" id="JAATEJ010000005">
    <property type="protein sequence ID" value="NJP43499.1"/>
    <property type="molecule type" value="Genomic_DNA"/>
</dbReference>
<reference evidence="2 3" key="1">
    <citation type="submission" date="2020-03" db="EMBL/GenBank/DDBJ databases">
        <title>WGS of actinomycetes isolated from Thailand.</title>
        <authorList>
            <person name="Thawai C."/>
        </authorList>
    </citation>
    <scope>NUCLEOTIDE SEQUENCE [LARGE SCALE GENOMIC DNA]</scope>
    <source>
        <strain evidence="2 3">PRB2-1</strain>
    </source>
</reference>
<evidence type="ECO:0000313" key="3">
    <source>
        <dbReference type="Proteomes" id="UP000734511"/>
    </source>
</evidence>
<name>A0ABX0ZNU8_9ACTN</name>
<gene>
    <name evidence="2" type="ORF">HCN08_08815</name>
</gene>
<sequence length="249" mass="28217">MRVGDEWAYRAAPRKLGGPLGRVEVVDADGSAPPDRVRVRFLDGSRAGELDWVGRRTLLAPWREVAHLVRDEHRESAVAAASRAVRGSVDFEAVSLVLGVARPRNRLKLRGRIADAGVLEIRDLDLVASWLTLSAHQLRREPLVFEDRRGRCLAPWPVTLLVARAVVREFTEQVLAEVTRREQGLAHERPVPTWRRAREQERRAFREAVLSRVREWCELRTPARTDTAPDPRPGRARPGPARDRRGGDR</sequence>
<organism evidence="2 3">
    <name type="scientific">Actinacidiphila epipremni</name>
    <dbReference type="NCBI Taxonomy" id="2053013"/>
    <lineage>
        <taxon>Bacteria</taxon>
        <taxon>Bacillati</taxon>
        <taxon>Actinomycetota</taxon>
        <taxon>Actinomycetes</taxon>
        <taxon>Kitasatosporales</taxon>
        <taxon>Streptomycetaceae</taxon>
        <taxon>Actinacidiphila</taxon>
    </lineage>
</organism>
<protein>
    <submittedName>
        <fullName evidence="2">PE-PGRS family protein</fullName>
    </submittedName>
</protein>
<evidence type="ECO:0000256" key="1">
    <source>
        <dbReference type="SAM" id="MobiDB-lite"/>
    </source>
</evidence>
<feature type="region of interest" description="Disordered" evidence="1">
    <location>
        <begin position="220"/>
        <end position="249"/>
    </location>
</feature>
<feature type="compositionally biased region" description="Basic and acidic residues" evidence="1">
    <location>
        <begin position="240"/>
        <end position="249"/>
    </location>
</feature>
<feature type="compositionally biased region" description="Basic and acidic residues" evidence="1">
    <location>
        <begin position="220"/>
        <end position="233"/>
    </location>
</feature>